<dbReference type="InterPro" id="IPR000073">
    <property type="entry name" value="AB_hydrolase_1"/>
</dbReference>
<evidence type="ECO:0000259" key="2">
    <source>
        <dbReference type="Pfam" id="PF12697"/>
    </source>
</evidence>
<name>A0A328AJ95_9CAUL</name>
<sequence>MDVFARNNVVIQGGTGPTFVFSHGFGCDQTMWRHVAQAFFANGRVVLFDHVGAGRSDFSAYTSAKYGSLQGYAADVVEICEALACDDLIFVGHSVSATIGVLAAVQRPDLFAKLVLICPSPRYANTDTYHGGFGEGDIDELLDLMDKNTLDWSALMSPVLFAQREPDLQEEWRDSVCSIDPVIAKEFARATFKSDHRAEYRQVTTSTLIVECAEDSLAPPEVGAYVHQAIAGSRRLVLDAVGHCPHMSAPDEVIAAIADFAGANAARAAA</sequence>
<proteinExistence type="inferred from homology"/>
<keyword evidence="3" id="KW-0378">Hydrolase</keyword>
<evidence type="ECO:0000313" key="3">
    <source>
        <dbReference type="EMBL" id="RAK52928.1"/>
    </source>
</evidence>
<protein>
    <submittedName>
        <fullName evidence="3">Alpha/beta hydrolase</fullName>
    </submittedName>
</protein>
<dbReference type="AlphaFoldDB" id="A0A328AJ95"/>
<comment type="caution">
    <text evidence="3">The sequence shown here is derived from an EMBL/GenBank/DDBJ whole genome shotgun (WGS) entry which is preliminary data.</text>
</comment>
<gene>
    <name evidence="3" type="ORF">DJ018_12185</name>
</gene>
<evidence type="ECO:0000256" key="1">
    <source>
        <dbReference type="ARBA" id="ARBA00008645"/>
    </source>
</evidence>
<dbReference type="InterPro" id="IPR029058">
    <property type="entry name" value="AB_hydrolase_fold"/>
</dbReference>
<reference evidence="4" key="1">
    <citation type="submission" date="2018-05" db="EMBL/GenBank/DDBJ databases">
        <authorList>
            <person name="Li X."/>
        </authorList>
    </citation>
    <scope>NUCLEOTIDE SEQUENCE [LARGE SCALE GENOMIC DNA]</scope>
    <source>
        <strain evidence="4">YIM 73061</strain>
    </source>
</reference>
<keyword evidence="4" id="KW-1185">Reference proteome</keyword>
<comment type="similarity">
    <text evidence="1">Belongs to the AB hydrolase superfamily.</text>
</comment>
<dbReference type="Gene3D" id="3.40.50.1820">
    <property type="entry name" value="alpha/beta hydrolase"/>
    <property type="match status" value="1"/>
</dbReference>
<organism evidence="3 4">
    <name type="scientific">Phenylobacterium deserti</name>
    <dbReference type="NCBI Taxonomy" id="1914756"/>
    <lineage>
        <taxon>Bacteria</taxon>
        <taxon>Pseudomonadati</taxon>
        <taxon>Pseudomonadota</taxon>
        <taxon>Alphaproteobacteria</taxon>
        <taxon>Caulobacterales</taxon>
        <taxon>Caulobacteraceae</taxon>
        <taxon>Phenylobacterium</taxon>
    </lineage>
</organism>
<dbReference type="OrthoDB" id="7185741at2"/>
<evidence type="ECO:0000313" key="4">
    <source>
        <dbReference type="Proteomes" id="UP000249725"/>
    </source>
</evidence>
<dbReference type="Pfam" id="PF12697">
    <property type="entry name" value="Abhydrolase_6"/>
    <property type="match status" value="1"/>
</dbReference>
<dbReference type="Proteomes" id="UP000249725">
    <property type="component" value="Unassembled WGS sequence"/>
</dbReference>
<dbReference type="EMBL" id="QFYR01000002">
    <property type="protein sequence ID" value="RAK52928.1"/>
    <property type="molecule type" value="Genomic_DNA"/>
</dbReference>
<dbReference type="SUPFAM" id="SSF53474">
    <property type="entry name" value="alpha/beta-Hydrolases"/>
    <property type="match status" value="1"/>
</dbReference>
<dbReference type="PANTHER" id="PTHR43039">
    <property type="entry name" value="ESTERASE-RELATED"/>
    <property type="match status" value="1"/>
</dbReference>
<dbReference type="PRINTS" id="PR00111">
    <property type="entry name" value="ABHYDROLASE"/>
</dbReference>
<dbReference type="GO" id="GO:0016787">
    <property type="term" value="F:hydrolase activity"/>
    <property type="evidence" value="ECO:0007669"/>
    <property type="project" value="UniProtKB-KW"/>
</dbReference>
<dbReference type="RefSeq" id="WP_111515213.1">
    <property type="nucleotide sequence ID" value="NZ_QFYR01000002.1"/>
</dbReference>
<accession>A0A328AJ95</accession>
<feature type="domain" description="AB hydrolase-1" evidence="2">
    <location>
        <begin position="19"/>
        <end position="256"/>
    </location>
</feature>